<organism evidence="1 2">
    <name type="scientific">Mycolicibacterium parafortuitum</name>
    <name type="common">Mycobacterium parafortuitum</name>
    <dbReference type="NCBI Taxonomy" id="39692"/>
    <lineage>
        <taxon>Bacteria</taxon>
        <taxon>Bacillati</taxon>
        <taxon>Actinomycetota</taxon>
        <taxon>Actinomycetes</taxon>
        <taxon>Mycobacteriales</taxon>
        <taxon>Mycobacteriaceae</taxon>
        <taxon>Mycolicibacterium</taxon>
    </lineage>
</organism>
<keyword evidence="2" id="KW-1185">Reference proteome</keyword>
<dbReference type="EMBL" id="UEGS01000001">
    <property type="protein sequence ID" value="SRX83572.1"/>
    <property type="molecule type" value="Genomic_DNA"/>
</dbReference>
<gene>
    <name evidence="1" type="ORF">MPP7335_05352</name>
</gene>
<proteinExistence type="predicted"/>
<evidence type="ECO:0000313" key="1">
    <source>
        <dbReference type="EMBL" id="SRX83572.1"/>
    </source>
</evidence>
<dbReference type="AlphaFoldDB" id="A0A375YR35"/>
<accession>A0A375YR35</accession>
<dbReference type="STRING" id="39692.BST38_21550"/>
<name>A0A375YR35_MYCPF</name>
<dbReference type="Proteomes" id="UP000252008">
    <property type="component" value="Unassembled WGS sequence"/>
</dbReference>
<sequence length="73" mass="8086">MTAFGVLVALAAAMCLGYAIGYRRGARTPPWRKRMSRPALARQAAGLITLAALSQLQRVAHRRLPMRPRSRAR</sequence>
<reference evidence="1 2" key="1">
    <citation type="submission" date="2018-05" db="EMBL/GenBank/DDBJ databases">
        <authorList>
            <consortium name="IHU Genomes"/>
        </authorList>
    </citation>
    <scope>NUCLEOTIDE SEQUENCE [LARGE SCALE GENOMIC DNA]</scope>
    <source>
        <strain evidence="1 2">P7335</strain>
    </source>
</reference>
<evidence type="ECO:0000313" key="2">
    <source>
        <dbReference type="Proteomes" id="UP000252008"/>
    </source>
</evidence>
<protein>
    <submittedName>
        <fullName evidence="1">Uncharacterized protein</fullName>
    </submittedName>
</protein>